<dbReference type="NCBIfam" id="TIGR00576">
    <property type="entry name" value="dut"/>
    <property type="match status" value="1"/>
</dbReference>
<feature type="domain" description="dUTPase-like" evidence="6">
    <location>
        <begin position="71"/>
        <end position="188"/>
    </location>
</feature>
<sequence>METFDYADLLRDAYVVDSAAFTIPVQLLHPDAVVPEYQTAGAAGFDLHITEDIIVPANTVKIFYHTNPFDEDAHLDLTNYDFSLANDNHAVAGTGLAFEIPVGYELEIRGRSGLGFKYRIIAFNGTIDSDYRGEVKLLITNLGKEPISFKKGDRVAQGVIKKIDQATFVVTDKLSKTDRGAEGFGSTGVTKP</sequence>
<comment type="catalytic activity">
    <reaction evidence="5">
        <text>dUTP + H2O = dUMP + diphosphate + H(+)</text>
        <dbReference type="Rhea" id="RHEA:10248"/>
        <dbReference type="ChEBI" id="CHEBI:15377"/>
        <dbReference type="ChEBI" id="CHEBI:15378"/>
        <dbReference type="ChEBI" id="CHEBI:33019"/>
        <dbReference type="ChEBI" id="CHEBI:61555"/>
        <dbReference type="ChEBI" id="CHEBI:246422"/>
        <dbReference type="EC" id="3.6.1.23"/>
    </reaction>
</comment>
<evidence type="ECO:0000256" key="3">
    <source>
        <dbReference type="ARBA" id="ARBA00022801"/>
    </source>
</evidence>
<dbReference type="Gene3D" id="2.70.40.10">
    <property type="match status" value="1"/>
</dbReference>
<dbReference type="InterPro" id="IPR029054">
    <property type="entry name" value="dUTPase-like"/>
</dbReference>
<keyword evidence="3 7" id="KW-0378">Hydrolase</keyword>
<geneLocation type="plasmid" evidence="7 8">
    <name>pPlas1</name>
</geneLocation>
<accession>A0A7H0YHE9</accession>
<dbReference type="AlphaFoldDB" id="A0A7H0YHE9"/>
<keyword evidence="4" id="KW-0546">Nucleotide metabolism</keyword>
<dbReference type="NCBIfam" id="NF001862">
    <property type="entry name" value="PRK00601.1"/>
    <property type="match status" value="1"/>
</dbReference>
<dbReference type="GO" id="GO:0046081">
    <property type="term" value="P:dUTP catabolic process"/>
    <property type="evidence" value="ECO:0007669"/>
    <property type="project" value="InterPro"/>
</dbReference>
<dbReference type="Pfam" id="PF00692">
    <property type="entry name" value="dUTPase"/>
    <property type="match status" value="1"/>
</dbReference>
<protein>
    <recommendedName>
        <fullName evidence="2">dUTP diphosphatase</fullName>
        <ecNumber evidence="2">3.6.1.23</ecNumber>
    </recommendedName>
</protein>
<dbReference type="InterPro" id="IPR036157">
    <property type="entry name" value="dUTPase-like_sf"/>
</dbReference>
<dbReference type="InterPro" id="IPR033704">
    <property type="entry name" value="dUTPase_trimeric"/>
</dbReference>
<gene>
    <name evidence="7" type="primary">dut</name>
    <name evidence="7" type="ORF">IAQ67_29005</name>
</gene>
<dbReference type="PANTHER" id="PTHR11241:SF0">
    <property type="entry name" value="DEOXYURIDINE 5'-TRIPHOSPHATE NUCLEOTIDOHYDROLASE"/>
    <property type="match status" value="1"/>
</dbReference>
<dbReference type="CDD" id="cd07557">
    <property type="entry name" value="trimeric_dUTPase"/>
    <property type="match status" value="1"/>
</dbReference>
<dbReference type="SUPFAM" id="SSF51283">
    <property type="entry name" value="dUTPase-like"/>
    <property type="match status" value="1"/>
</dbReference>
<dbReference type="EMBL" id="CP061173">
    <property type="protein sequence ID" value="QNR70507.1"/>
    <property type="molecule type" value="Genomic_DNA"/>
</dbReference>
<comment type="similarity">
    <text evidence="1">Belongs to the dUTPase family.</text>
</comment>
<dbReference type="GO" id="GO:0006226">
    <property type="term" value="P:dUMP biosynthetic process"/>
    <property type="evidence" value="ECO:0007669"/>
    <property type="project" value="InterPro"/>
</dbReference>
<proteinExistence type="inferred from homology"/>
<evidence type="ECO:0000259" key="6">
    <source>
        <dbReference type="Pfam" id="PF00692"/>
    </source>
</evidence>
<evidence type="ECO:0000256" key="2">
    <source>
        <dbReference type="ARBA" id="ARBA00012379"/>
    </source>
</evidence>
<evidence type="ECO:0000256" key="4">
    <source>
        <dbReference type="ARBA" id="ARBA00023080"/>
    </source>
</evidence>
<dbReference type="GO" id="GO:0004170">
    <property type="term" value="F:dUTP diphosphatase activity"/>
    <property type="evidence" value="ECO:0007669"/>
    <property type="project" value="UniProtKB-EC"/>
</dbReference>
<evidence type="ECO:0000256" key="1">
    <source>
        <dbReference type="ARBA" id="ARBA00006581"/>
    </source>
</evidence>
<evidence type="ECO:0000313" key="7">
    <source>
        <dbReference type="EMBL" id="QNR70507.1"/>
    </source>
</evidence>
<reference evidence="7 8" key="1">
    <citation type="submission" date="2020-09" db="EMBL/GenBank/DDBJ databases">
        <title>Characterization of Paenibacillus peoriae strain ZF390 with broad-spectrum antimicrobial activity as a potential biocontrol agent.</title>
        <authorList>
            <person name="Li L."/>
            <person name="Zhao Y."/>
            <person name="Li B."/>
            <person name="Xie X."/>
        </authorList>
    </citation>
    <scope>NUCLEOTIDE SEQUENCE [LARGE SCALE GENOMIC DNA]</scope>
    <source>
        <strain evidence="7 8">ZF390</strain>
        <plasmid evidence="7 8">pPlas1</plasmid>
    </source>
</reference>
<dbReference type="PANTHER" id="PTHR11241">
    <property type="entry name" value="DEOXYURIDINE 5'-TRIPHOSPHATE NUCLEOTIDOHYDROLASE"/>
    <property type="match status" value="1"/>
</dbReference>
<evidence type="ECO:0000256" key="5">
    <source>
        <dbReference type="ARBA" id="ARBA00047686"/>
    </source>
</evidence>
<dbReference type="Proteomes" id="UP000516384">
    <property type="component" value="Plasmid pPlas1"/>
</dbReference>
<organism evidence="7 8">
    <name type="scientific">Paenibacillus peoriae</name>
    <dbReference type="NCBI Taxonomy" id="59893"/>
    <lineage>
        <taxon>Bacteria</taxon>
        <taxon>Bacillati</taxon>
        <taxon>Bacillota</taxon>
        <taxon>Bacilli</taxon>
        <taxon>Bacillales</taxon>
        <taxon>Paenibacillaceae</taxon>
        <taxon>Paenibacillus</taxon>
    </lineage>
</organism>
<keyword evidence="7" id="KW-0614">Plasmid</keyword>
<dbReference type="InterPro" id="IPR008181">
    <property type="entry name" value="dUTPase"/>
</dbReference>
<dbReference type="EC" id="3.6.1.23" evidence="2"/>
<dbReference type="GO" id="GO:0000287">
    <property type="term" value="F:magnesium ion binding"/>
    <property type="evidence" value="ECO:0007669"/>
    <property type="project" value="InterPro"/>
</dbReference>
<evidence type="ECO:0000313" key="8">
    <source>
        <dbReference type="Proteomes" id="UP000516384"/>
    </source>
</evidence>
<name>A0A7H0YHE9_9BACL</name>